<dbReference type="PROSITE" id="PS51833">
    <property type="entry name" value="HDOD"/>
    <property type="match status" value="1"/>
</dbReference>
<dbReference type="Gene3D" id="1.10.3210.10">
    <property type="entry name" value="Hypothetical protein af1432"/>
    <property type="match status" value="1"/>
</dbReference>
<sequence length="299" mass="33153">MNRLNEALPSLDDYVALFSQGALPILRRTARDLAAMREQEGNVNGKQITQVILGDPLMTLRVLSHLEIHRRQAQNHAITTIDRAVMMIGITPFFRQFDDLPTIEDALADTPAALIGVLGVIGRARRAAHYAREWAIIRHDLDVEEITIAALLHDTTDILCWVFAPTLTAKVHALQRADASLRSAAVQREVFGFAANEIQLALAKKWQLPELLIHLMDESRADNPRVRTVALANDLARHNAKGWGNAAIPDDLTAIQSLLKLNREQLIRRLAIPEEDAIRLMPAPEDASEADAEPPATPD</sequence>
<dbReference type="Pfam" id="PF08668">
    <property type="entry name" value="HDOD"/>
    <property type="match status" value="1"/>
</dbReference>
<accession>A0A557QT47</accession>
<organism evidence="2 3">
    <name type="scientific">Denitromonas halophila</name>
    <dbReference type="NCBI Taxonomy" id="1629404"/>
    <lineage>
        <taxon>Bacteria</taxon>
        <taxon>Pseudomonadati</taxon>
        <taxon>Pseudomonadota</taxon>
        <taxon>Betaproteobacteria</taxon>
        <taxon>Rhodocyclales</taxon>
        <taxon>Zoogloeaceae</taxon>
        <taxon>Denitromonas</taxon>
    </lineage>
</organism>
<dbReference type="RefSeq" id="WP_144309757.1">
    <property type="nucleotide sequence ID" value="NZ_VMNK01000009.1"/>
</dbReference>
<dbReference type="InterPro" id="IPR052340">
    <property type="entry name" value="RNase_Y/CdgJ"/>
</dbReference>
<gene>
    <name evidence="2" type="ORF">FHP91_11590</name>
</gene>
<dbReference type="Proteomes" id="UP000319502">
    <property type="component" value="Unassembled WGS sequence"/>
</dbReference>
<name>A0A557QT47_9RHOO</name>
<evidence type="ECO:0000313" key="3">
    <source>
        <dbReference type="Proteomes" id="UP000319502"/>
    </source>
</evidence>
<dbReference type="EMBL" id="VMNK01000009">
    <property type="protein sequence ID" value="TVO56079.1"/>
    <property type="molecule type" value="Genomic_DNA"/>
</dbReference>
<evidence type="ECO:0000313" key="2">
    <source>
        <dbReference type="EMBL" id="TVO56079.1"/>
    </source>
</evidence>
<protein>
    <submittedName>
        <fullName evidence="2">HDOD domain-containing protein</fullName>
    </submittedName>
</protein>
<dbReference type="PANTHER" id="PTHR33525">
    <property type="match status" value="1"/>
</dbReference>
<dbReference type="PANTHER" id="PTHR33525:SF3">
    <property type="entry name" value="RIBONUCLEASE Y"/>
    <property type="match status" value="1"/>
</dbReference>
<dbReference type="InterPro" id="IPR013976">
    <property type="entry name" value="HDOD"/>
</dbReference>
<dbReference type="SUPFAM" id="SSF109604">
    <property type="entry name" value="HD-domain/PDEase-like"/>
    <property type="match status" value="1"/>
</dbReference>
<reference evidence="2 3" key="1">
    <citation type="submission" date="2019-07" db="EMBL/GenBank/DDBJ databases">
        <title>The pathways for chlorine oxyanion respiration interact through the shared metabolite chlorate.</title>
        <authorList>
            <person name="Barnum T.P."/>
            <person name="Cheng Y."/>
            <person name="Hill K.A."/>
            <person name="Lucas L.N."/>
            <person name="Carlson H.K."/>
            <person name="Coates J.D."/>
        </authorList>
    </citation>
    <scope>NUCLEOTIDE SEQUENCE [LARGE SCALE GENOMIC DNA]</scope>
    <source>
        <strain evidence="2 3">SFB-3</strain>
    </source>
</reference>
<comment type="caution">
    <text evidence="2">The sequence shown here is derived from an EMBL/GenBank/DDBJ whole genome shotgun (WGS) entry which is preliminary data.</text>
</comment>
<dbReference type="OrthoDB" id="9126875at2"/>
<feature type="domain" description="HDOD" evidence="1">
    <location>
        <begin position="23"/>
        <end position="222"/>
    </location>
</feature>
<proteinExistence type="predicted"/>
<evidence type="ECO:0000259" key="1">
    <source>
        <dbReference type="PROSITE" id="PS51833"/>
    </source>
</evidence>
<dbReference type="AlphaFoldDB" id="A0A557QT47"/>
<keyword evidence="3" id="KW-1185">Reference proteome</keyword>